<organism evidence="2 3">
    <name type="scientific">Hibiscus sabdariffa</name>
    <name type="common">roselle</name>
    <dbReference type="NCBI Taxonomy" id="183260"/>
    <lineage>
        <taxon>Eukaryota</taxon>
        <taxon>Viridiplantae</taxon>
        <taxon>Streptophyta</taxon>
        <taxon>Embryophyta</taxon>
        <taxon>Tracheophyta</taxon>
        <taxon>Spermatophyta</taxon>
        <taxon>Magnoliopsida</taxon>
        <taxon>eudicotyledons</taxon>
        <taxon>Gunneridae</taxon>
        <taxon>Pentapetalae</taxon>
        <taxon>rosids</taxon>
        <taxon>malvids</taxon>
        <taxon>Malvales</taxon>
        <taxon>Malvaceae</taxon>
        <taxon>Malvoideae</taxon>
        <taxon>Hibiscus</taxon>
    </lineage>
</organism>
<keyword evidence="3" id="KW-1185">Reference proteome</keyword>
<feature type="compositionally biased region" description="Polar residues" evidence="1">
    <location>
        <begin position="78"/>
        <end position="98"/>
    </location>
</feature>
<feature type="region of interest" description="Disordered" evidence="1">
    <location>
        <begin position="53"/>
        <end position="119"/>
    </location>
</feature>
<evidence type="ECO:0000313" key="2">
    <source>
        <dbReference type="EMBL" id="KAK9009188.1"/>
    </source>
</evidence>
<comment type="caution">
    <text evidence="2">The sequence shown here is derived from an EMBL/GenBank/DDBJ whole genome shotgun (WGS) entry which is preliminary data.</text>
</comment>
<dbReference type="Proteomes" id="UP001396334">
    <property type="component" value="Unassembled WGS sequence"/>
</dbReference>
<sequence length="144" mass="16616">MAEEVAKMLGELKFTEDEMMEMNETLEVESCNTKPEEEKGPYQFGDWLRVSMARKKSGPQGNRRPAIVYTKDGMEGIENTSNRDLSRQQVFQESQSRGQGDRGRQKVSTSNTRNRNTKRGLQGKYEVALLWEQKRPSLLRVLLE</sequence>
<accession>A0ABR2R8V4</accession>
<proteinExistence type="predicted"/>
<dbReference type="EMBL" id="JBBPBN010000024">
    <property type="protein sequence ID" value="KAK9009188.1"/>
    <property type="molecule type" value="Genomic_DNA"/>
</dbReference>
<reference evidence="2 3" key="1">
    <citation type="journal article" date="2024" name="G3 (Bethesda)">
        <title>Genome assembly of Hibiscus sabdariffa L. provides insights into metabolisms of medicinal natural products.</title>
        <authorList>
            <person name="Kim T."/>
        </authorList>
    </citation>
    <scope>NUCLEOTIDE SEQUENCE [LARGE SCALE GENOMIC DNA]</scope>
    <source>
        <strain evidence="2">TK-2024</strain>
        <tissue evidence="2">Old leaves</tissue>
    </source>
</reference>
<gene>
    <name evidence="2" type="ORF">V6N11_035733</name>
</gene>
<evidence type="ECO:0000256" key="1">
    <source>
        <dbReference type="SAM" id="MobiDB-lite"/>
    </source>
</evidence>
<protein>
    <submittedName>
        <fullName evidence="2">Uncharacterized protein</fullName>
    </submittedName>
</protein>
<evidence type="ECO:0000313" key="3">
    <source>
        <dbReference type="Proteomes" id="UP001396334"/>
    </source>
</evidence>
<name>A0ABR2R8V4_9ROSI</name>